<evidence type="ECO:0000313" key="1">
    <source>
        <dbReference type="EMBL" id="MBW0499999.1"/>
    </source>
</evidence>
<reference evidence="1" key="1">
    <citation type="submission" date="2021-03" db="EMBL/GenBank/DDBJ databases">
        <title>Draft genome sequence of rust myrtle Austropuccinia psidii MF-1, a brazilian biotype.</title>
        <authorList>
            <person name="Quecine M.C."/>
            <person name="Pachon D.M.R."/>
            <person name="Bonatelli M.L."/>
            <person name="Correr F.H."/>
            <person name="Franceschini L.M."/>
            <person name="Leite T.F."/>
            <person name="Margarido G.R.A."/>
            <person name="Almeida C.A."/>
            <person name="Ferrarezi J.A."/>
            <person name="Labate C.A."/>
        </authorList>
    </citation>
    <scope>NUCLEOTIDE SEQUENCE</scope>
    <source>
        <strain evidence="1">MF-1</strain>
    </source>
</reference>
<sequence length="120" mass="13440">MLILSQCPIYIPATLPPHPSASESPTLTILMLVQCPIDMPLTLPPHLCPHPYMHFCTPAKNAYSFRVPYRYASNPATPSLSFWTLNAYHAYSQKVPYRYASYPTTPSLPSSILALFHCSL</sequence>
<keyword evidence="2" id="KW-1185">Reference proteome</keyword>
<accession>A0A9Q3DAV4</accession>
<gene>
    <name evidence="1" type="ORF">O181_039714</name>
</gene>
<comment type="caution">
    <text evidence="1">The sequence shown here is derived from an EMBL/GenBank/DDBJ whole genome shotgun (WGS) entry which is preliminary data.</text>
</comment>
<protein>
    <submittedName>
        <fullName evidence="1">Uncharacterized protein</fullName>
    </submittedName>
</protein>
<evidence type="ECO:0000313" key="2">
    <source>
        <dbReference type="Proteomes" id="UP000765509"/>
    </source>
</evidence>
<name>A0A9Q3DAV4_9BASI</name>
<dbReference type="Proteomes" id="UP000765509">
    <property type="component" value="Unassembled WGS sequence"/>
</dbReference>
<dbReference type="EMBL" id="AVOT02015579">
    <property type="protein sequence ID" value="MBW0499999.1"/>
    <property type="molecule type" value="Genomic_DNA"/>
</dbReference>
<proteinExistence type="predicted"/>
<dbReference type="AlphaFoldDB" id="A0A9Q3DAV4"/>
<organism evidence="1 2">
    <name type="scientific">Austropuccinia psidii MF-1</name>
    <dbReference type="NCBI Taxonomy" id="1389203"/>
    <lineage>
        <taxon>Eukaryota</taxon>
        <taxon>Fungi</taxon>
        <taxon>Dikarya</taxon>
        <taxon>Basidiomycota</taxon>
        <taxon>Pucciniomycotina</taxon>
        <taxon>Pucciniomycetes</taxon>
        <taxon>Pucciniales</taxon>
        <taxon>Sphaerophragmiaceae</taxon>
        <taxon>Austropuccinia</taxon>
    </lineage>
</organism>